<organism evidence="1">
    <name type="scientific">Arundo donax</name>
    <name type="common">Giant reed</name>
    <name type="synonym">Donax arundinaceus</name>
    <dbReference type="NCBI Taxonomy" id="35708"/>
    <lineage>
        <taxon>Eukaryota</taxon>
        <taxon>Viridiplantae</taxon>
        <taxon>Streptophyta</taxon>
        <taxon>Embryophyta</taxon>
        <taxon>Tracheophyta</taxon>
        <taxon>Spermatophyta</taxon>
        <taxon>Magnoliopsida</taxon>
        <taxon>Liliopsida</taxon>
        <taxon>Poales</taxon>
        <taxon>Poaceae</taxon>
        <taxon>PACMAD clade</taxon>
        <taxon>Arundinoideae</taxon>
        <taxon>Arundineae</taxon>
        <taxon>Arundo</taxon>
    </lineage>
</organism>
<dbReference type="EMBL" id="GBRH01181167">
    <property type="protein sequence ID" value="JAE16729.1"/>
    <property type="molecule type" value="Transcribed_RNA"/>
</dbReference>
<proteinExistence type="predicted"/>
<evidence type="ECO:0000313" key="1">
    <source>
        <dbReference type="EMBL" id="JAE16729.1"/>
    </source>
</evidence>
<protein>
    <submittedName>
        <fullName evidence="1">Uncharacterized protein</fullName>
    </submittedName>
</protein>
<name>A0A0A9FZU8_ARUDO</name>
<sequence length="21" mass="2355">MNATISCSKIYDLNNLPENIT</sequence>
<reference evidence="1" key="2">
    <citation type="journal article" date="2015" name="Data Brief">
        <title>Shoot transcriptome of the giant reed, Arundo donax.</title>
        <authorList>
            <person name="Barrero R.A."/>
            <person name="Guerrero F.D."/>
            <person name="Moolhuijzen P."/>
            <person name="Goolsby J.A."/>
            <person name="Tidwell J."/>
            <person name="Bellgard S.E."/>
            <person name="Bellgard M.I."/>
        </authorList>
    </citation>
    <scope>NUCLEOTIDE SEQUENCE</scope>
    <source>
        <tissue evidence="1">Shoot tissue taken approximately 20 cm above the soil surface</tissue>
    </source>
</reference>
<reference evidence="1" key="1">
    <citation type="submission" date="2014-09" db="EMBL/GenBank/DDBJ databases">
        <authorList>
            <person name="Magalhaes I.L.F."/>
            <person name="Oliveira U."/>
            <person name="Santos F.R."/>
            <person name="Vidigal T.H.D.A."/>
            <person name="Brescovit A.D."/>
            <person name="Santos A.J."/>
        </authorList>
    </citation>
    <scope>NUCLEOTIDE SEQUENCE</scope>
    <source>
        <tissue evidence="1">Shoot tissue taken approximately 20 cm above the soil surface</tissue>
    </source>
</reference>
<dbReference type="AlphaFoldDB" id="A0A0A9FZU8"/>
<accession>A0A0A9FZU8</accession>